<dbReference type="EMBL" id="CAJVPY010056205">
    <property type="protein sequence ID" value="CAG8818178.1"/>
    <property type="molecule type" value="Genomic_DNA"/>
</dbReference>
<feature type="non-terminal residue" evidence="1">
    <location>
        <position position="69"/>
    </location>
</feature>
<protein>
    <submittedName>
        <fullName evidence="1">2518_t:CDS:1</fullName>
    </submittedName>
</protein>
<keyword evidence="2" id="KW-1185">Reference proteome</keyword>
<reference evidence="1" key="1">
    <citation type="submission" date="2021-06" db="EMBL/GenBank/DDBJ databases">
        <authorList>
            <person name="Kallberg Y."/>
            <person name="Tangrot J."/>
            <person name="Rosling A."/>
        </authorList>
    </citation>
    <scope>NUCLEOTIDE SEQUENCE</scope>
    <source>
        <strain evidence="1">MA453B</strain>
    </source>
</reference>
<dbReference type="AlphaFoldDB" id="A0A9N9KCI1"/>
<dbReference type="Proteomes" id="UP000789405">
    <property type="component" value="Unassembled WGS sequence"/>
</dbReference>
<evidence type="ECO:0000313" key="1">
    <source>
        <dbReference type="EMBL" id="CAG8818178.1"/>
    </source>
</evidence>
<comment type="caution">
    <text evidence="1">The sequence shown here is derived from an EMBL/GenBank/DDBJ whole genome shotgun (WGS) entry which is preliminary data.</text>
</comment>
<organism evidence="1 2">
    <name type="scientific">Dentiscutata erythropus</name>
    <dbReference type="NCBI Taxonomy" id="1348616"/>
    <lineage>
        <taxon>Eukaryota</taxon>
        <taxon>Fungi</taxon>
        <taxon>Fungi incertae sedis</taxon>
        <taxon>Mucoromycota</taxon>
        <taxon>Glomeromycotina</taxon>
        <taxon>Glomeromycetes</taxon>
        <taxon>Diversisporales</taxon>
        <taxon>Gigasporaceae</taxon>
        <taxon>Dentiscutata</taxon>
    </lineage>
</organism>
<dbReference type="OrthoDB" id="2446120at2759"/>
<accession>A0A9N9KCI1</accession>
<gene>
    <name evidence="1" type="ORF">DERYTH_LOCUS26575</name>
</gene>
<evidence type="ECO:0000313" key="2">
    <source>
        <dbReference type="Proteomes" id="UP000789405"/>
    </source>
</evidence>
<name>A0A9N9KCI1_9GLOM</name>
<feature type="non-terminal residue" evidence="1">
    <location>
        <position position="1"/>
    </location>
</feature>
<sequence>QTESNELNINDIYTLVNSMFDDFEEDNDSQDEEIDQLPVLNSTNTMVNNLELEIKSFIDFNSQIFELFN</sequence>
<proteinExistence type="predicted"/>